<reference evidence="18 19" key="1">
    <citation type="submission" date="2017-03" db="EMBL/GenBank/DDBJ databases">
        <title>Sulfur activation and transportation mechanism of thermophilic Archaea Acidianus manzaensis YN-25.</title>
        <authorList>
            <person name="Ma Y."/>
            <person name="Yang Y."/>
            <person name="Xia J."/>
        </authorList>
    </citation>
    <scope>NUCLEOTIDE SEQUENCE [LARGE SCALE GENOMIC DNA]</scope>
    <source>
        <strain evidence="18 19">YN-25</strain>
    </source>
</reference>
<evidence type="ECO:0000256" key="11">
    <source>
        <dbReference type="ARBA" id="ARBA00029304"/>
    </source>
</evidence>
<comment type="pathway">
    <text evidence="12 15">Amino-acid biosynthesis; L-valine biosynthesis; L-valine from pyruvate: step 3/4.</text>
</comment>
<dbReference type="EMBL" id="CP020477">
    <property type="protein sequence ID" value="ARM74985.1"/>
    <property type="molecule type" value="Genomic_DNA"/>
</dbReference>
<comment type="cofactor">
    <cofactor evidence="1 15">
        <name>Mg(2+)</name>
        <dbReference type="ChEBI" id="CHEBI:18420"/>
    </cofactor>
</comment>
<feature type="binding site" evidence="15">
    <location>
        <position position="125"/>
    </location>
    <ligand>
        <name>Mg(2+)</name>
        <dbReference type="ChEBI" id="CHEBI:18420"/>
    </ligand>
</feature>
<evidence type="ECO:0000256" key="14">
    <source>
        <dbReference type="ARBA" id="ARBA00029490"/>
    </source>
</evidence>
<protein>
    <recommendedName>
        <fullName evidence="14 15">Dihydroxy-acid dehydratase</fullName>
        <shortName evidence="15">DAD</shortName>
        <ecNumber evidence="14 15">4.2.1.9</ecNumber>
    </recommendedName>
</protein>
<dbReference type="GO" id="GO:0009099">
    <property type="term" value="P:L-valine biosynthetic process"/>
    <property type="evidence" value="ECO:0007669"/>
    <property type="project" value="UniProtKB-UniRule"/>
</dbReference>
<keyword evidence="6 15" id="KW-0460">Magnesium</keyword>
<dbReference type="Pfam" id="PF24877">
    <property type="entry name" value="ILV_EDD_C"/>
    <property type="match status" value="1"/>
</dbReference>
<comment type="cofactor">
    <cofactor evidence="15">
        <name>[2Fe-2S] cluster</name>
        <dbReference type="ChEBI" id="CHEBI:190135"/>
    </cofactor>
    <text evidence="15">Binds 1 [2Fe-2S] cluster per subunit. This cluster acts as a Lewis acid cofactor.</text>
</comment>
<comment type="caution">
    <text evidence="15">Lacks conserved residue(s) required for the propagation of feature annotation.</text>
</comment>
<proteinExistence type="inferred from homology"/>
<dbReference type="InterPro" id="IPR050165">
    <property type="entry name" value="DHAD_IlvD/Edd"/>
</dbReference>
<keyword evidence="10 15" id="KW-0100">Branched-chain amino acid biosynthesis</keyword>
<dbReference type="STRING" id="282676.B6F84_02360"/>
<dbReference type="Pfam" id="PF00920">
    <property type="entry name" value="ILVD_EDD_N"/>
    <property type="match status" value="1"/>
</dbReference>
<dbReference type="InterPro" id="IPR020558">
    <property type="entry name" value="DiOHA_6PGluconate_deHydtase_CS"/>
</dbReference>
<feature type="active site" description="Proton acceptor" evidence="15">
    <location>
        <position position="474"/>
    </location>
</feature>
<accession>A0A1W6JXL6</accession>
<evidence type="ECO:0000256" key="3">
    <source>
        <dbReference type="ARBA" id="ARBA00022605"/>
    </source>
</evidence>
<keyword evidence="4 15" id="KW-0001">2Fe-2S</keyword>
<evidence type="ECO:0000259" key="17">
    <source>
        <dbReference type="Pfam" id="PF24877"/>
    </source>
</evidence>
<comment type="similarity">
    <text evidence="2 15">Belongs to the IlvD/Edd family.</text>
</comment>
<dbReference type="InterPro" id="IPR056740">
    <property type="entry name" value="ILV_EDD_C"/>
</dbReference>
<dbReference type="UniPathway" id="UPA00049">
    <property type="reaction ID" value="UER00061"/>
</dbReference>
<evidence type="ECO:0000256" key="15">
    <source>
        <dbReference type="HAMAP-Rule" id="MF_00012"/>
    </source>
</evidence>
<dbReference type="SUPFAM" id="SSF143975">
    <property type="entry name" value="IlvD/EDD N-terminal domain-like"/>
    <property type="match status" value="1"/>
</dbReference>
<dbReference type="Gene3D" id="3.50.30.80">
    <property type="entry name" value="IlvD/EDD C-terminal domain-like"/>
    <property type="match status" value="1"/>
</dbReference>
<evidence type="ECO:0000256" key="6">
    <source>
        <dbReference type="ARBA" id="ARBA00022842"/>
    </source>
</evidence>
<keyword evidence="7 15" id="KW-0408">Iron</keyword>
<feature type="binding site" evidence="15">
    <location>
        <position position="51"/>
    </location>
    <ligand>
        <name>[2Fe-2S] cluster</name>
        <dbReference type="ChEBI" id="CHEBI:190135"/>
    </ligand>
</feature>
<dbReference type="InterPro" id="IPR042096">
    <property type="entry name" value="Dihydro-acid_dehy_C"/>
</dbReference>
<keyword evidence="8 15" id="KW-0411">Iron-sulfur</keyword>
<keyword evidence="9 15" id="KW-0456">Lyase</keyword>
<dbReference type="PANTHER" id="PTHR21000">
    <property type="entry name" value="DIHYDROXY-ACID DEHYDRATASE DAD"/>
    <property type="match status" value="1"/>
</dbReference>
<dbReference type="FunFam" id="3.50.30.80:FF:000001">
    <property type="entry name" value="Dihydroxy-acid dehydratase"/>
    <property type="match status" value="1"/>
</dbReference>
<keyword evidence="5 15" id="KW-0479">Metal-binding</keyword>
<dbReference type="HAMAP" id="MF_00012">
    <property type="entry name" value="IlvD"/>
    <property type="match status" value="1"/>
</dbReference>
<feature type="binding site" evidence="15">
    <location>
        <position position="83"/>
    </location>
    <ligand>
        <name>Mg(2+)</name>
        <dbReference type="ChEBI" id="CHEBI:18420"/>
    </ligand>
</feature>
<dbReference type="NCBIfam" id="NF002068">
    <property type="entry name" value="PRK00911.1"/>
    <property type="match status" value="1"/>
</dbReference>
<dbReference type="PROSITE" id="PS00887">
    <property type="entry name" value="ILVD_EDD_2"/>
    <property type="match status" value="1"/>
</dbReference>
<evidence type="ECO:0000256" key="4">
    <source>
        <dbReference type="ARBA" id="ARBA00022714"/>
    </source>
</evidence>
<dbReference type="GO" id="GO:0004160">
    <property type="term" value="F:dihydroxy-acid dehydratase activity"/>
    <property type="evidence" value="ECO:0007669"/>
    <property type="project" value="UniProtKB-UniRule"/>
</dbReference>
<dbReference type="KEGG" id="aman:B6F84_02360"/>
<feature type="binding site" description="via carbamate group" evidence="15">
    <location>
        <position position="126"/>
    </location>
    <ligand>
        <name>Mg(2+)</name>
        <dbReference type="ChEBI" id="CHEBI:18420"/>
    </ligand>
</feature>
<comment type="catalytic activity">
    <reaction evidence="15">
        <text>(2R,3R)-2,3-dihydroxy-3-methylpentanoate = (S)-3-methyl-2-oxopentanoate + H2O</text>
        <dbReference type="Rhea" id="RHEA:27694"/>
        <dbReference type="ChEBI" id="CHEBI:15377"/>
        <dbReference type="ChEBI" id="CHEBI:35146"/>
        <dbReference type="ChEBI" id="CHEBI:49258"/>
        <dbReference type="EC" id="4.2.1.9"/>
    </reaction>
</comment>
<feature type="domain" description="Dihydroxy-acid/6-phosphogluconate dehydratase N-terminal" evidence="16">
    <location>
        <begin position="36"/>
        <end position="353"/>
    </location>
</feature>
<gene>
    <name evidence="15" type="primary">ilvD</name>
    <name evidence="18" type="ORF">B6F84_02360</name>
</gene>
<dbReference type="InterPro" id="IPR004404">
    <property type="entry name" value="DihydroxyA_deHydtase"/>
</dbReference>
<dbReference type="EC" id="4.2.1.9" evidence="14 15"/>
<dbReference type="GO" id="GO:0051537">
    <property type="term" value="F:2 iron, 2 sulfur cluster binding"/>
    <property type="evidence" value="ECO:0007669"/>
    <property type="project" value="UniProtKB-UniRule"/>
</dbReference>
<organism evidence="18 19">
    <name type="scientific">Acidianus manzaensis</name>
    <dbReference type="NCBI Taxonomy" id="282676"/>
    <lineage>
        <taxon>Archaea</taxon>
        <taxon>Thermoproteota</taxon>
        <taxon>Thermoprotei</taxon>
        <taxon>Sulfolobales</taxon>
        <taxon>Sulfolobaceae</taxon>
        <taxon>Acidianus</taxon>
    </lineage>
</organism>
<evidence type="ECO:0000313" key="19">
    <source>
        <dbReference type="Proteomes" id="UP000193404"/>
    </source>
</evidence>
<dbReference type="GO" id="GO:0009097">
    <property type="term" value="P:isoleucine biosynthetic process"/>
    <property type="evidence" value="ECO:0007669"/>
    <property type="project" value="UniProtKB-UniRule"/>
</dbReference>
<dbReference type="GO" id="GO:0000287">
    <property type="term" value="F:magnesium ion binding"/>
    <property type="evidence" value="ECO:0007669"/>
    <property type="project" value="UniProtKB-UniRule"/>
</dbReference>
<dbReference type="SUPFAM" id="SSF52016">
    <property type="entry name" value="LeuD/IlvD-like"/>
    <property type="match status" value="1"/>
</dbReference>
<evidence type="ECO:0000256" key="7">
    <source>
        <dbReference type="ARBA" id="ARBA00023004"/>
    </source>
</evidence>
<evidence type="ECO:0000256" key="13">
    <source>
        <dbReference type="ARBA" id="ARBA00029437"/>
    </source>
</evidence>
<comment type="subunit">
    <text evidence="15">Homodimer.</text>
</comment>
<comment type="pathway">
    <text evidence="13 15">Amino-acid biosynthesis; L-isoleucine biosynthesis; L-isoleucine from 2-oxobutanoate: step 3/4.</text>
</comment>
<evidence type="ECO:0000259" key="16">
    <source>
        <dbReference type="Pfam" id="PF00920"/>
    </source>
</evidence>
<evidence type="ECO:0000256" key="9">
    <source>
        <dbReference type="ARBA" id="ARBA00023239"/>
    </source>
</evidence>
<evidence type="ECO:0000256" key="10">
    <source>
        <dbReference type="ARBA" id="ARBA00023304"/>
    </source>
</evidence>
<dbReference type="InterPro" id="IPR037237">
    <property type="entry name" value="IlvD/EDD_N"/>
</dbReference>
<evidence type="ECO:0000313" key="18">
    <source>
        <dbReference type="EMBL" id="ARM74985.1"/>
    </source>
</evidence>
<dbReference type="RefSeq" id="WP_148690739.1">
    <property type="nucleotide sequence ID" value="NZ_CP020477.1"/>
</dbReference>
<dbReference type="PROSITE" id="PS00886">
    <property type="entry name" value="ILVD_EDD_1"/>
    <property type="match status" value="1"/>
</dbReference>
<keyword evidence="3 15" id="KW-0028">Amino-acid biosynthesis</keyword>
<comment type="catalytic activity">
    <reaction evidence="11">
        <text>(2R)-2,3-dihydroxy-3-methylbutanoate = 3-methyl-2-oxobutanoate + H2O</text>
        <dbReference type="Rhea" id="RHEA:24809"/>
        <dbReference type="ChEBI" id="CHEBI:11851"/>
        <dbReference type="ChEBI" id="CHEBI:15377"/>
        <dbReference type="ChEBI" id="CHEBI:49072"/>
        <dbReference type="EC" id="4.2.1.9"/>
    </reaction>
    <physiologicalReaction direction="left-to-right" evidence="11">
        <dbReference type="Rhea" id="RHEA:24810"/>
    </physiologicalReaction>
</comment>
<sequence length="560" mass="59174">MSSVKSRSNSVYGGYEKAPNRAFLKAMGLTDNDISKPLVGIAAAWNEAGPCNIHVLGLASVAKEGVREAGGTPRIFTTPVVIDGIAMGSEGMKYSLVSRELIANVVESTVNAHGYDAFVALGGCDKTGPGLMMAMARLNIPSIYMYGGTTLPGNYKGKPIAIGDVYEAVGAYSAKKITSDDLRLMEDFAIPGPGTCGGLYTANTMGMISEALGLALPGSASPPAVDAERVRYTRETSKAVMNLLEIGLKPRDILTFEAFENAITALMASGGSTNAVLHILAIAYEAGVNLTLDDFDRISKKVPEIVNMKPGGEFVMADLHKVGGVPLLLKKLLDAGLLHGDSITVTGKTMEKNLKEFKLPNVDSSHIIRDINAPFNSYGGIRILKGNLATEGAVIKASATKVRYHKGPARVFNSEQEAFSAVLDGKIKEKEVVVIRYEGPKGGPGMREMLAVTSAIVGQGLGESVALITDGRFSGATRGIMVGHVAPEAAVGGTIGILQDGDIITIDIDNGKLNVELTEKEIKDRLENWKPLEPKYKSGLLAQYAKLVSSSSKGAVLIPY</sequence>
<dbReference type="Proteomes" id="UP000193404">
    <property type="component" value="Chromosome"/>
</dbReference>
<dbReference type="InterPro" id="IPR000581">
    <property type="entry name" value="ILV_EDD_N"/>
</dbReference>
<evidence type="ECO:0000256" key="8">
    <source>
        <dbReference type="ARBA" id="ARBA00023014"/>
    </source>
</evidence>
<name>A0A1W6JXL6_9CREN</name>
<feature type="domain" description="Dihydroxy-acid/6-phosphogluconate dehydratase C-terminal" evidence="17">
    <location>
        <begin position="367"/>
        <end position="555"/>
    </location>
</feature>
<evidence type="ECO:0000256" key="12">
    <source>
        <dbReference type="ARBA" id="ARBA00029436"/>
    </source>
</evidence>
<comment type="function">
    <text evidence="15">Functions in the biosynthesis of branched-chain amino acids. Catalyzes the dehydration of (2R,3R)-2,3-dihydroxy-3-methylpentanoate (2,3-dihydroxy-3-methylvalerate) into 2-oxo-3-methylpentanoate (2-oxo-3-methylvalerate) and of (2R)-2,3-dihydroxy-3-methylbutanoate (2,3-dihydroxyisovalerate) into 2-oxo-3-methylbutanoate (2-oxoisovalerate), the penultimate precursor to L-isoleucine and L-valine, respectively.</text>
</comment>
<feature type="modified residue" description="N6-carboxylysine" evidence="15">
    <location>
        <position position="126"/>
    </location>
</feature>
<dbReference type="AlphaFoldDB" id="A0A1W6JXL6"/>
<feature type="binding site" evidence="15">
    <location>
        <position position="448"/>
    </location>
    <ligand>
        <name>Mg(2+)</name>
        <dbReference type="ChEBI" id="CHEBI:18420"/>
    </ligand>
</feature>
<evidence type="ECO:0000256" key="5">
    <source>
        <dbReference type="ARBA" id="ARBA00022723"/>
    </source>
</evidence>
<evidence type="ECO:0000256" key="1">
    <source>
        <dbReference type="ARBA" id="ARBA00001946"/>
    </source>
</evidence>
<dbReference type="PANTHER" id="PTHR21000:SF5">
    <property type="entry name" value="DIHYDROXY-ACID DEHYDRATASE, MITOCHONDRIAL"/>
    <property type="match status" value="1"/>
</dbReference>
<dbReference type="OrthoDB" id="8674at2157"/>
<evidence type="ECO:0000256" key="2">
    <source>
        <dbReference type="ARBA" id="ARBA00006486"/>
    </source>
</evidence>
<dbReference type="UniPathway" id="UPA00047">
    <property type="reaction ID" value="UER00057"/>
</dbReference>
<dbReference type="NCBIfam" id="TIGR00110">
    <property type="entry name" value="ilvD"/>
    <property type="match status" value="1"/>
</dbReference>
<dbReference type="GeneID" id="41589725"/>
<keyword evidence="19" id="KW-1185">Reference proteome</keyword>